<feature type="domain" description="Lipoyl-binding" evidence="10">
    <location>
        <begin position="2"/>
        <end position="77"/>
    </location>
</feature>
<evidence type="ECO:0000313" key="13">
    <source>
        <dbReference type="Proteomes" id="UP000286715"/>
    </source>
</evidence>
<evidence type="ECO:0000256" key="9">
    <source>
        <dbReference type="SAM" id="MobiDB-lite"/>
    </source>
</evidence>
<dbReference type="PROSITE" id="PS50968">
    <property type="entry name" value="BIOTINYL_LIPOYL"/>
    <property type="match status" value="1"/>
</dbReference>
<dbReference type="PANTHER" id="PTHR23151:SF90">
    <property type="entry name" value="DIHYDROLIPOYLLYSINE-RESIDUE ACETYLTRANSFERASE COMPONENT OF PYRUVATE DEHYDROGENASE COMPLEX, MITOCHONDRIAL-RELATED"/>
    <property type="match status" value="1"/>
</dbReference>
<evidence type="ECO:0000256" key="2">
    <source>
        <dbReference type="ARBA" id="ARBA00011484"/>
    </source>
</evidence>
<organism evidence="12 13">
    <name type="scientific">Thermaurantimonas aggregans</name>
    <dbReference type="NCBI Taxonomy" id="2173829"/>
    <lineage>
        <taxon>Bacteria</taxon>
        <taxon>Pseudomonadati</taxon>
        <taxon>Bacteroidota</taxon>
        <taxon>Flavobacteriia</taxon>
        <taxon>Flavobacteriales</taxon>
        <taxon>Schleiferiaceae</taxon>
        <taxon>Thermaurantimonas</taxon>
    </lineage>
</organism>
<comment type="caution">
    <text evidence="12">The sequence shown here is derived from an EMBL/GenBank/DDBJ whole genome shotgun (WGS) entry which is preliminary data.</text>
</comment>
<dbReference type="InterPro" id="IPR023213">
    <property type="entry name" value="CAT-like_dom_sf"/>
</dbReference>
<dbReference type="InterPro" id="IPR004167">
    <property type="entry name" value="PSBD"/>
</dbReference>
<reference evidence="12 13" key="1">
    <citation type="submission" date="2018-11" db="EMBL/GenBank/DDBJ databases">
        <title>Schleiferia aggregans sp. nov., a moderately thermophilic heterotrophic bacterium isolated from microbial mats at a terrestrial hot spring.</title>
        <authorList>
            <person name="Iino T."/>
            <person name="Ohkuma M."/>
            <person name="Haruta S."/>
        </authorList>
    </citation>
    <scope>NUCLEOTIDE SEQUENCE [LARGE SCALE GENOMIC DNA]</scope>
    <source>
        <strain evidence="12 13">LA</strain>
    </source>
</reference>
<dbReference type="InterPro" id="IPR011053">
    <property type="entry name" value="Single_hybrid_motif"/>
</dbReference>
<accession>A0A401XJP0</accession>
<dbReference type="EMBL" id="BHZE01000005">
    <property type="protein sequence ID" value="GCD77226.1"/>
    <property type="molecule type" value="Genomic_DNA"/>
</dbReference>
<evidence type="ECO:0000256" key="7">
    <source>
        <dbReference type="ARBA" id="ARBA00048370"/>
    </source>
</evidence>
<name>A0A401XJP0_9FLAO</name>
<keyword evidence="4 8" id="KW-0450">Lipoyl</keyword>
<evidence type="ECO:0000256" key="3">
    <source>
        <dbReference type="ARBA" id="ARBA00022679"/>
    </source>
</evidence>
<gene>
    <name evidence="12" type="primary">pdhC</name>
    <name evidence="12" type="ORF">JCM31826_07080</name>
</gene>
<dbReference type="FunFam" id="3.30.559.10:FF:000003">
    <property type="entry name" value="Acetyltransferase component of pyruvate dehydrogenase complex"/>
    <property type="match status" value="1"/>
</dbReference>
<evidence type="ECO:0000256" key="4">
    <source>
        <dbReference type="ARBA" id="ARBA00022823"/>
    </source>
</evidence>
<dbReference type="FunFam" id="2.40.50.100:FF:000010">
    <property type="entry name" value="Acetyltransferase component of pyruvate dehydrogenase complex"/>
    <property type="match status" value="1"/>
</dbReference>
<comment type="function">
    <text evidence="6">The pyruvate dehydrogenase complex catalyzes the overall conversion of pyruvate to acetyl-CoA and CO(2). It contains multiple copies of three enzymatic components: pyruvate dehydrogenase (E1), dihydrolipoamide acetyltransferase (E2) and lipoamide dehydrogenase (E3).</text>
</comment>
<dbReference type="InterPro" id="IPR000089">
    <property type="entry name" value="Biotin_lipoyl"/>
</dbReference>
<evidence type="ECO:0000259" key="10">
    <source>
        <dbReference type="PROSITE" id="PS50968"/>
    </source>
</evidence>
<evidence type="ECO:0000256" key="1">
    <source>
        <dbReference type="ARBA" id="ARBA00007317"/>
    </source>
</evidence>
<keyword evidence="5 8" id="KW-0012">Acyltransferase</keyword>
<dbReference type="Proteomes" id="UP000286715">
    <property type="component" value="Unassembled WGS sequence"/>
</dbReference>
<keyword evidence="12" id="KW-0670">Pyruvate</keyword>
<dbReference type="InterPro" id="IPR003016">
    <property type="entry name" value="2-oxoA_DH_lipoyl-BS"/>
</dbReference>
<protein>
    <recommendedName>
        <fullName evidence="8">Acetyltransferase component of pyruvate dehydrogenase complex</fullName>
        <ecNumber evidence="8">2.3.1.12</ecNumber>
    </recommendedName>
</protein>
<dbReference type="PROSITE" id="PS51826">
    <property type="entry name" value="PSBD"/>
    <property type="match status" value="1"/>
</dbReference>
<dbReference type="OrthoDB" id="9805770at2"/>
<comment type="catalytic activity">
    <reaction evidence="7 8">
        <text>N(6)-[(R)-dihydrolipoyl]-L-lysyl-[protein] + acetyl-CoA = N(6)-[(R)-S(8)-acetyldihydrolipoyl]-L-lysyl-[protein] + CoA</text>
        <dbReference type="Rhea" id="RHEA:17017"/>
        <dbReference type="Rhea" id="RHEA-COMP:10475"/>
        <dbReference type="Rhea" id="RHEA-COMP:10478"/>
        <dbReference type="ChEBI" id="CHEBI:57287"/>
        <dbReference type="ChEBI" id="CHEBI:57288"/>
        <dbReference type="ChEBI" id="CHEBI:83100"/>
        <dbReference type="ChEBI" id="CHEBI:83111"/>
        <dbReference type="EC" id="2.3.1.12"/>
    </reaction>
</comment>
<comment type="subunit">
    <text evidence="2">Forms a 24-polypeptide structural core with octahedral symmetry.</text>
</comment>
<dbReference type="Pfam" id="PF02817">
    <property type="entry name" value="E3_binding"/>
    <property type="match status" value="1"/>
</dbReference>
<dbReference type="SUPFAM" id="SSF52777">
    <property type="entry name" value="CoA-dependent acyltransferases"/>
    <property type="match status" value="1"/>
</dbReference>
<feature type="compositionally biased region" description="Basic and acidic residues" evidence="9">
    <location>
        <begin position="100"/>
        <end position="112"/>
    </location>
</feature>
<evidence type="ECO:0000256" key="6">
    <source>
        <dbReference type="ARBA" id="ARBA00025211"/>
    </source>
</evidence>
<comment type="cofactor">
    <cofactor evidence="8">
        <name>(R)-lipoate</name>
        <dbReference type="ChEBI" id="CHEBI:83088"/>
    </cofactor>
    <text evidence="8">Binds 1 lipoyl cofactor covalently.</text>
</comment>
<sequence>MAEIVTMPRLSDTMTEGTVAKWHKKVGDKVKEGDILAEIETDKATMEFESFQEGVLLYIGVEEGGTAPVDSILAILGQEGEDISSLIGGGAANQTSTKAELPKEEKPAEQKVEADDVTEEVETDGRRIKISPLARRLAKEKGIDITQVKGTGEGGRIVKRDIENFKHGAVIEKPVKEEVVRPAVQEAPSVPSAASVAYTEEPVSQMRKTIARRLAESKFSAPHFYLTIEIDMDKAVEVRKMLNEISDIKISYNDLVIKATALALKKHPKINSSWLGDRIRFNHDINIGVAVAVEEGLLVPVIRHADQKGLSTIAAQIKEFAQKAKDKKLQPSDWEGNTFTISNLGMFGIDEFTAIINPPDACIMAVGGIKQVPVVKNGEIKVGHVMKVTLSCDHRVVDGATGAAFLQTFKSLIEDPMKMIL</sequence>
<dbReference type="GO" id="GO:0045254">
    <property type="term" value="C:pyruvate dehydrogenase complex"/>
    <property type="evidence" value="ECO:0007669"/>
    <property type="project" value="UniProtKB-UniRule"/>
</dbReference>
<feature type="region of interest" description="Disordered" evidence="9">
    <location>
        <begin position="89"/>
        <end position="112"/>
    </location>
</feature>
<feature type="domain" description="Peripheral subunit-binding (PSBD)" evidence="11">
    <location>
        <begin position="129"/>
        <end position="166"/>
    </location>
</feature>
<evidence type="ECO:0000256" key="5">
    <source>
        <dbReference type="ARBA" id="ARBA00023315"/>
    </source>
</evidence>
<dbReference type="Gene3D" id="2.40.50.100">
    <property type="match status" value="1"/>
</dbReference>
<dbReference type="AlphaFoldDB" id="A0A401XJP0"/>
<dbReference type="NCBIfam" id="TIGR01349">
    <property type="entry name" value="PDHac_trf_mito"/>
    <property type="match status" value="1"/>
</dbReference>
<dbReference type="RefSeq" id="WP_124397286.1">
    <property type="nucleotide sequence ID" value="NZ_BHZE01000005.1"/>
</dbReference>
<dbReference type="Pfam" id="PF00198">
    <property type="entry name" value="2-oxoacid_dh"/>
    <property type="match status" value="1"/>
</dbReference>
<dbReference type="SUPFAM" id="SSF47005">
    <property type="entry name" value="Peripheral subunit-binding domain of 2-oxo acid dehydrogenase complex"/>
    <property type="match status" value="1"/>
</dbReference>
<dbReference type="InterPro" id="IPR036625">
    <property type="entry name" value="E3-bd_dom_sf"/>
</dbReference>
<keyword evidence="13" id="KW-1185">Reference proteome</keyword>
<keyword evidence="3 8" id="KW-0808">Transferase</keyword>
<dbReference type="Gene3D" id="4.10.320.10">
    <property type="entry name" value="E3-binding domain"/>
    <property type="match status" value="1"/>
</dbReference>
<comment type="similarity">
    <text evidence="1 8">Belongs to the 2-oxoacid dehydrogenase family.</text>
</comment>
<dbReference type="InterPro" id="IPR006257">
    <property type="entry name" value="LAT1"/>
</dbReference>
<evidence type="ECO:0000313" key="12">
    <source>
        <dbReference type="EMBL" id="GCD77226.1"/>
    </source>
</evidence>
<evidence type="ECO:0000259" key="11">
    <source>
        <dbReference type="PROSITE" id="PS51826"/>
    </source>
</evidence>
<dbReference type="GO" id="GO:0004742">
    <property type="term" value="F:dihydrolipoyllysine-residue acetyltransferase activity"/>
    <property type="evidence" value="ECO:0007669"/>
    <property type="project" value="UniProtKB-UniRule"/>
</dbReference>
<proteinExistence type="inferred from homology"/>
<dbReference type="PANTHER" id="PTHR23151">
    <property type="entry name" value="DIHYDROLIPOAMIDE ACETYL/SUCCINYL-TRANSFERASE-RELATED"/>
    <property type="match status" value="1"/>
</dbReference>
<dbReference type="GO" id="GO:0006086">
    <property type="term" value="P:pyruvate decarboxylation to acetyl-CoA"/>
    <property type="evidence" value="ECO:0007669"/>
    <property type="project" value="InterPro"/>
</dbReference>
<dbReference type="EC" id="2.3.1.12" evidence="8"/>
<dbReference type="Pfam" id="PF00364">
    <property type="entry name" value="Biotin_lipoyl"/>
    <property type="match status" value="1"/>
</dbReference>
<dbReference type="Gene3D" id="3.30.559.10">
    <property type="entry name" value="Chloramphenicol acetyltransferase-like domain"/>
    <property type="match status" value="1"/>
</dbReference>
<evidence type="ECO:0000256" key="8">
    <source>
        <dbReference type="RuleBase" id="RU361137"/>
    </source>
</evidence>
<dbReference type="CDD" id="cd06849">
    <property type="entry name" value="lipoyl_domain"/>
    <property type="match status" value="1"/>
</dbReference>
<dbReference type="InterPro" id="IPR045257">
    <property type="entry name" value="E2/Pdx1"/>
</dbReference>
<dbReference type="PROSITE" id="PS00189">
    <property type="entry name" value="LIPOYL"/>
    <property type="match status" value="1"/>
</dbReference>
<dbReference type="SUPFAM" id="SSF51230">
    <property type="entry name" value="Single hybrid motif"/>
    <property type="match status" value="1"/>
</dbReference>
<dbReference type="InterPro" id="IPR001078">
    <property type="entry name" value="2-oxoacid_DH_actylTfrase"/>
</dbReference>